<dbReference type="STRING" id="747676.F4RJD0"/>
<evidence type="ECO:0000313" key="6">
    <source>
        <dbReference type="EMBL" id="EGG07291.1"/>
    </source>
</evidence>
<evidence type="ECO:0000256" key="2">
    <source>
        <dbReference type="ARBA" id="ARBA00006289"/>
    </source>
</evidence>
<comment type="subcellular location">
    <subcellularLocation>
        <location evidence="1">Cytoplasm</location>
    </subcellularLocation>
</comment>
<dbReference type="InterPro" id="IPR007244">
    <property type="entry name" value="Naa35_N"/>
</dbReference>
<dbReference type="EMBL" id="GL883104">
    <property type="protein sequence ID" value="EGG07291.1"/>
    <property type="molecule type" value="Genomic_DNA"/>
</dbReference>
<protein>
    <submittedName>
        <fullName evidence="6">Uncharacterized protein</fullName>
    </submittedName>
</protein>
<feature type="domain" description="NAA35-like TPR repeats" evidence="5">
    <location>
        <begin position="270"/>
        <end position="430"/>
    </location>
</feature>
<evidence type="ECO:0000259" key="4">
    <source>
        <dbReference type="Pfam" id="PF04112"/>
    </source>
</evidence>
<comment type="similarity">
    <text evidence="2">Belongs to the MAK10 family.</text>
</comment>
<dbReference type="Pfam" id="PF25789">
    <property type="entry name" value="TPR_NAA35"/>
    <property type="match status" value="1"/>
</dbReference>
<dbReference type="Proteomes" id="UP000001072">
    <property type="component" value="Unassembled WGS sequence"/>
</dbReference>
<dbReference type="Pfam" id="PF04112">
    <property type="entry name" value="Mak10"/>
    <property type="match status" value="1"/>
</dbReference>
<dbReference type="eggNOG" id="KOG2343">
    <property type="taxonomic scope" value="Eukaryota"/>
</dbReference>
<dbReference type="KEGG" id="mlr:MELLADRAFT_105794"/>
<keyword evidence="3" id="KW-0963">Cytoplasm</keyword>
<reference evidence="7" key="1">
    <citation type="journal article" date="2011" name="Proc. Natl. Acad. Sci. U.S.A.">
        <title>Obligate biotrophy features unraveled by the genomic analysis of rust fungi.</title>
        <authorList>
            <person name="Duplessis S."/>
            <person name="Cuomo C.A."/>
            <person name="Lin Y.-C."/>
            <person name="Aerts A."/>
            <person name="Tisserant E."/>
            <person name="Veneault-Fourrey C."/>
            <person name="Joly D.L."/>
            <person name="Hacquard S."/>
            <person name="Amselem J."/>
            <person name="Cantarel B.L."/>
            <person name="Chiu R."/>
            <person name="Coutinho P.M."/>
            <person name="Feau N."/>
            <person name="Field M."/>
            <person name="Frey P."/>
            <person name="Gelhaye E."/>
            <person name="Goldberg J."/>
            <person name="Grabherr M.G."/>
            <person name="Kodira C.D."/>
            <person name="Kohler A."/>
            <person name="Kuees U."/>
            <person name="Lindquist E.A."/>
            <person name="Lucas S.M."/>
            <person name="Mago R."/>
            <person name="Mauceli E."/>
            <person name="Morin E."/>
            <person name="Murat C."/>
            <person name="Pangilinan J.L."/>
            <person name="Park R."/>
            <person name="Pearson M."/>
            <person name="Quesneville H."/>
            <person name="Rouhier N."/>
            <person name="Sakthikumar S."/>
            <person name="Salamov A.A."/>
            <person name="Schmutz J."/>
            <person name="Selles B."/>
            <person name="Shapiro H."/>
            <person name="Tanguay P."/>
            <person name="Tuskan G.A."/>
            <person name="Henrissat B."/>
            <person name="Van de Peer Y."/>
            <person name="Rouze P."/>
            <person name="Ellis J.G."/>
            <person name="Dodds P.N."/>
            <person name="Schein J.E."/>
            <person name="Zhong S."/>
            <person name="Hamelin R.C."/>
            <person name="Grigoriev I.V."/>
            <person name="Szabo L.J."/>
            <person name="Martin F."/>
        </authorList>
    </citation>
    <scope>NUCLEOTIDE SEQUENCE [LARGE SCALE GENOMIC DNA]</scope>
    <source>
        <strain evidence="7">98AG31 / pathotype 3-4-7</strain>
    </source>
</reference>
<name>F4RJD0_MELLP</name>
<dbReference type="GO" id="GO:0031417">
    <property type="term" value="C:NatC complex"/>
    <property type="evidence" value="ECO:0007669"/>
    <property type="project" value="InterPro"/>
</dbReference>
<dbReference type="PANTHER" id="PTHR21373:SF0">
    <property type="entry name" value="N-ALPHA-ACETYLTRANSFERASE 35, NATC AUXILIARY SUBUNIT"/>
    <property type="match status" value="1"/>
</dbReference>
<dbReference type="OrthoDB" id="269405at2759"/>
<organism evidence="7">
    <name type="scientific">Melampsora larici-populina (strain 98AG31 / pathotype 3-4-7)</name>
    <name type="common">Poplar leaf rust fungus</name>
    <dbReference type="NCBI Taxonomy" id="747676"/>
    <lineage>
        <taxon>Eukaryota</taxon>
        <taxon>Fungi</taxon>
        <taxon>Dikarya</taxon>
        <taxon>Basidiomycota</taxon>
        <taxon>Pucciniomycotina</taxon>
        <taxon>Pucciniomycetes</taxon>
        <taxon>Pucciniales</taxon>
        <taxon>Melampsoraceae</taxon>
        <taxon>Melampsora</taxon>
    </lineage>
</organism>
<evidence type="ECO:0000259" key="5">
    <source>
        <dbReference type="Pfam" id="PF25789"/>
    </source>
</evidence>
<dbReference type="HOGENOM" id="CLU_377731_0_0_1"/>
<dbReference type="PANTHER" id="PTHR21373">
    <property type="entry name" value="GLUCOSE REPRESSIBLE PROTEIN MAK10"/>
    <property type="match status" value="1"/>
</dbReference>
<dbReference type="AlphaFoldDB" id="F4RJD0"/>
<gene>
    <name evidence="6" type="ORF">MELLADRAFT_105794</name>
</gene>
<dbReference type="InterPro" id="IPR057983">
    <property type="entry name" value="NAA35-like_N"/>
</dbReference>
<dbReference type="InParanoid" id="F4RJD0"/>
<dbReference type="RefSeq" id="XP_007409198.1">
    <property type="nucleotide sequence ID" value="XM_007409136.1"/>
</dbReference>
<dbReference type="GeneID" id="18922723"/>
<evidence type="ECO:0000256" key="1">
    <source>
        <dbReference type="ARBA" id="ARBA00004496"/>
    </source>
</evidence>
<proteinExistence type="inferred from homology"/>
<dbReference type="InterPro" id="IPR057982">
    <property type="entry name" value="TPR_NAA35"/>
</dbReference>
<sequence>MVWSGNVLMRSSIGTGARDLEWSMNSDGQTGGRSGWALARHHVCVHRWRTPYKLGKDEVLISSELSVIDIISAIRIMDHRMDMGMGLSPQDELKFDPKQSLTPTEVITILDLSLACEFAWHTGHALSQTLLVSSYLQHLDSLDSHPQDLVRKVMRAALVGTMKCCAIVWNEIVKGHLHEVLTDLDTAHRELDSCLDDMKGFREALMERLRFRISSFDLNASRHMSSNAPPRPIQFCSTFDEVNERWIGLIDGLIEALDIVHGNSISEWLFYLGTISRKRETALPLVRSTLMSVFQEGNTIAFDPQKNLQWLSRQCLSEFTNHRITIQSDEPNTRYILSRLSGLLVNHLTSFSANRPRARRILCNSLKQWLSLYDATFITRMEISESELKSLRALIYYFSLRSSLSTFLMGFDLELFMGEEERISMWWMIRGLTRRAHKVLEFLGTENTLEAQVELILGDLAEASIQQQIYLIKTRPESRSLDHTMSNHQSIFERRLKYHNDPQGSFAHNQFDLEIGIELLEDEFSFENYLAFRVEEQVEVSILEIKSKLLNIQNQNRKRNQLGVREFELYIRTLLNVTERLTDIASHLINALRIGEPSSLEHEEDMSDEDLKGHLTSNGLFQFSGNQVGSLKNCISFIPHDRHNDIMNLTYVKL</sequence>
<accession>F4RJD0</accession>
<dbReference type="VEuPathDB" id="FungiDB:MELLADRAFT_105794"/>
<evidence type="ECO:0000256" key="3">
    <source>
        <dbReference type="ARBA" id="ARBA00022490"/>
    </source>
</evidence>
<feature type="domain" description="NAA35-like N-terminal" evidence="4">
    <location>
        <begin position="58"/>
        <end position="179"/>
    </location>
</feature>
<keyword evidence="7" id="KW-1185">Reference proteome</keyword>
<evidence type="ECO:0000313" key="7">
    <source>
        <dbReference type="Proteomes" id="UP000001072"/>
    </source>
</evidence>